<feature type="transmembrane region" description="Helical" evidence="1">
    <location>
        <begin position="82"/>
        <end position="103"/>
    </location>
</feature>
<evidence type="ECO:0000256" key="1">
    <source>
        <dbReference type="SAM" id="Phobius"/>
    </source>
</evidence>
<protein>
    <submittedName>
        <fullName evidence="2">Uncharacterized protein</fullName>
    </submittedName>
</protein>
<evidence type="ECO:0000313" key="2">
    <source>
        <dbReference type="EMBL" id="MBD7917520.1"/>
    </source>
</evidence>
<name>A0ABR8QAT2_9CELL</name>
<dbReference type="Proteomes" id="UP000604241">
    <property type="component" value="Unassembled WGS sequence"/>
</dbReference>
<organism evidence="2 3">
    <name type="scientific">Cellulomonas avistercoris</name>
    <dbReference type="NCBI Taxonomy" id="2762242"/>
    <lineage>
        <taxon>Bacteria</taxon>
        <taxon>Bacillati</taxon>
        <taxon>Actinomycetota</taxon>
        <taxon>Actinomycetes</taxon>
        <taxon>Micrococcales</taxon>
        <taxon>Cellulomonadaceae</taxon>
        <taxon>Cellulomonas</taxon>
    </lineage>
</organism>
<feature type="transmembrane region" description="Helical" evidence="1">
    <location>
        <begin position="225"/>
        <end position="245"/>
    </location>
</feature>
<keyword evidence="1" id="KW-0812">Transmembrane</keyword>
<dbReference type="EMBL" id="JACSQV010000002">
    <property type="protein sequence ID" value="MBD7917520.1"/>
    <property type="molecule type" value="Genomic_DNA"/>
</dbReference>
<reference evidence="2 3" key="1">
    <citation type="submission" date="2020-08" db="EMBL/GenBank/DDBJ databases">
        <title>A Genomic Blueprint of the Chicken Gut Microbiome.</title>
        <authorList>
            <person name="Gilroy R."/>
            <person name="Ravi A."/>
            <person name="Getino M."/>
            <person name="Pursley I."/>
            <person name="Horton D.L."/>
            <person name="Alikhan N.-F."/>
            <person name="Baker D."/>
            <person name="Gharbi K."/>
            <person name="Hall N."/>
            <person name="Watson M."/>
            <person name="Adriaenssens E.M."/>
            <person name="Foster-Nyarko E."/>
            <person name="Jarju S."/>
            <person name="Secka A."/>
            <person name="Antonio M."/>
            <person name="Oren A."/>
            <person name="Chaudhuri R."/>
            <person name="La Ragione R.M."/>
            <person name="Hildebrand F."/>
            <person name="Pallen M.J."/>
        </authorList>
    </citation>
    <scope>NUCLEOTIDE SEQUENCE [LARGE SCALE GENOMIC DNA]</scope>
    <source>
        <strain evidence="2 3">Sa3CUA2</strain>
    </source>
</reference>
<evidence type="ECO:0000313" key="3">
    <source>
        <dbReference type="Proteomes" id="UP000604241"/>
    </source>
</evidence>
<proteinExistence type="predicted"/>
<accession>A0ABR8QAT2</accession>
<gene>
    <name evidence="2" type="ORF">H9657_04405</name>
</gene>
<dbReference type="Pfam" id="PF22564">
    <property type="entry name" value="HAAS"/>
    <property type="match status" value="1"/>
</dbReference>
<comment type="caution">
    <text evidence="2">The sequence shown here is derived from an EMBL/GenBank/DDBJ whole genome shotgun (WGS) entry which is preliminary data.</text>
</comment>
<dbReference type="RefSeq" id="WP_191780653.1">
    <property type="nucleotide sequence ID" value="NZ_JACSQV010000002.1"/>
</dbReference>
<sequence>MSTEPTDIAPHVDAVWVDAFVVELRMRDVPGDVIGDVLSEVESHVLDSGADAADAFGDPVQYAAQIAETAGRPTPEDPRTMVPIALGGAALVLAVDGVVAWSGDGALEVTGGTLCLVLAVLAMPFVVQRHGTPLLRYLVASSFWRIWLLSTVLLGALVGLALLTRSWHVVTLPAAPVAVPALAVLAVTAVLGLRDRSLVDPVVAPGADRAAAEAAARRDARRTTLLVTGMQVGCLAVAVGMTLLLTRLAG</sequence>
<keyword evidence="1" id="KW-0472">Membrane</keyword>
<feature type="transmembrane region" description="Helical" evidence="1">
    <location>
        <begin position="174"/>
        <end position="193"/>
    </location>
</feature>
<keyword evidence="1" id="KW-1133">Transmembrane helix</keyword>
<feature type="transmembrane region" description="Helical" evidence="1">
    <location>
        <begin position="147"/>
        <end position="168"/>
    </location>
</feature>
<keyword evidence="3" id="KW-1185">Reference proteome</keyword>
<feature type="transmembrane region" description="Helical" evidence="1">
    <location>
        <begin position="109"/>
        <end position="127"/>
    </location>
</feature>